<reference evidence="1" key="1">
    <citation type="submission" date="2021-02" db="EMBL/GenBank/DDBJ databases">
        <authorList>
            <person name="Nowell W R."/>
        </authorList>
    </citation>
    <scope>NUCLEOTIDE SEQUENCE</scope>
</reference>
<proteinExistence type="predicted"/>
<name>A0A8S2VT91_9BILA</name>
<organism evidence="1 2">
    <name type="scientific">Rotaria magnacalcarata</name>
    <dbReference type="NCBI Taxonomy" id="392030"/>
    <lineage>
        <taxon>Eukaryota</taxon>
        <taxon>Metazoa</taxon>
        <taxon>Spiralia</taxon>
        <taxon>Gnathifera</taxon>
        <taxon>Rotifera</taxon>
        <taxon>Eurotatoria</taxon>
        <taxon>Bdelloidea</taxon>
        <taxon>Philodinida</taxon>
        <taxon>Philodinidae</taxon>
        <taxon>Rotaria</taxon>
    </lineage>
</organism>
<dbReference type="InterPro" id="IPR027417">
    <property type="entry name" value="P-loop_NTPase"/>
</dbReference>
<dbReference type="EMBL" id="CAJOBI010060746">
    <property type="protein sequence ID" value="CAF4414181.1"/>
    <property type="molecule type" value="Genomic_DNA"/>
</dbReference>
<comment type="caution">
    <text evidence="1">The sequence shown here is derived from an EMBL/GenBank/DDBJ whole genome shotgun (WGS) entry which is preliminary data.</text>
</comment>
<dbReference type="Proteomes" id="UP000676336">
    <property type="component" value="Unassembled WGS sequence"/>
</dbReference>
<evidence type="ECO:0000313" key="2">
    <source>
        <dbReference type="Proteomes" id="UP000676336"/>
    </source>
</evidence>
<evidence type="ECO:0000313" key="1">
    <source>
        <dbReference type="EMBL" id="CAF4414181.1"/>
    </source>
</evidence>
<protein>
    <recommendedName>
        <fullName evidence="3">Adenylate kinase</fullName>
    </recommendedName>
</protein>
<dbReference type="Gene3D" id="3.40.50.300">
    <property type="entry name" value="P-loop containing nucleotide triphosphate hydrolases"/>
    <property type="match status" value="1"/>
</dbReference>
<sequence>MSPPCQNQGYILDGYPKTFEQAQSLFGASGEE</sequence>
<accession>A0A8S2VT91</accession>
<feature type="non-terminal residue" evidence="1">
    <location>
        <position position="1"/>
    </location>
</feature>
<dbReference type="AlphaFoldDB" id="A0A8S2VT91"/>
<evidence type="ECO:0008006" key="3">
    <source>
        <dbReference type="Google" id="ProtNLM"/>
    </source>
</evidence>
<gene>
    <name evidence="1" type="ORF">SMN809_LOCUS31037</name>
</gene>